<name>A0A239IHY8_EKHLU</name>
<accession>A0A239IHY8</accession>
<gene>
    <name evidence="1" type="ORF">SAMN05421640_1681</name>
</gene>
<proteinExistence type="predicted"/>
<keyword evidence="2" id="KW-1185">Reference proteome</keyword>
<dbReference type="Proteomes" id="UP000198393">
    <property type="component" value="Unassembled WGS sequence"/>
</dbReference>
<dbReference type="Gene3D" id="1.10.101.10">
    <property type="entry name" value="PGBD-like superfamily/PGBD"/>
    <property type="match status" value="1"/>
</dbReference>
<reference evidence="1 2" key="1">
    <citation type="submission" date="2017-06" db="EMBL/GenBank/DDBJ databases">
        <authorList>
            <person name="Kim H.J."/>
            <person name="Triplett B.A."/>
        </authorList>
    </citation>
    <scope>NUCLEOTIDE SEQUENCE [LARGE SCALE GENOMIC DNA]</scope>
    <source>
        <strain evidence="1 2">DSM 19307</strain>
    </source>
</reference>
<protein>
    <submittedName>
        <fullName evidence="1">Uncharacterized protein</fullName>
    </submittedName>
</protein>
<sequence length="208" mass="23262">MPEDPNITVARFNFKQAIVVAIITGLTTLGGTLLTMQSGKSDDTPDFNNDLEDCQEQLQQASASLENAITISSLRDISNIYFGQDANEQAVKNTIRELISTSELYKKDSQHYMHKLFRLKKLMLANGGNINVRVSNANKEACGLIQDLLKGIEYYKGSIDGNVESTRVAVEDFQKKLNNFTPGYFEEQNIGIVGKKTFNAILEHYERS</sequence>
<dbReference type="RefSeq" id="WP_089356427.1">
    <property type="nucleotide sequence ID" value="NZ_FZPD01000003.1"/>
</dbReference>
<dbReference type="EMBL" id="FZPD01000003">
    <property type="protein sequence ID" value="SNS93366.1"/>
    <property type="molecule type" value="Genomic_DNA"/>
</dbReference>
<dbReference type="InterPro" id="IPR036366">
    <property type="entry name" value="PGBDSf"/>
</dbReference>
<dbReference type="AlphaFoldDB" id="A0A239IHY8"/>
<evidence type="ECO:0000313" key="1">
    <source>
        <dbReference type="EMBL" id="SNS93366.1"/>
    </source>
</evidence>
<evidence type="ECO:0000313" key="2">
    <source>
        <dbReference type="Proteomes" id="UP000198393"/>
    </source>
</evidence>
<organism evidence="1 2">
    <name type="scientific">Ekhidna lutea</name>
    <dbReference type="NCBI Taxonomy" id="447679"/>
    <lineage>
        <taxon>Bacteria</taxon>
        <taxon>Pseudomonadati</taxon>
        <taxon>Bacteroidota</taxon>
        <taxon>Cytophagia</taxon>
        <taxon>Cytophagales</taxon>
        <taxon>Reichenbachiellaceae</taxon>
        <taxon>Ekhidna</taxon>
    </lineage>
</organism>